<proteinExistence type="inferred from homology"/>
<dbReference type="AlphaFoldDB" id="E3FVV6"/>
<evidence type="ECO:0000313" key="9">
    <source>
        <dbReference type="Proteomes" id="UP000001351"/>
    </source>
</evidence>
<keyword evidence="3" id="KW-0560">Oxidoreductase</keyword>
<keyword evidence="9" id="KW-1185">Reference proteome</keyword>
<dbReference type="KEGG" id="sur:STAUR_5734"/>
<dbReference type="InterPro" id="IPR013766">
    <property type="entry name" value="Thioredoxin_domain"/>
</dbReference>
<keyword evidence="5" id="KW-0676">Redox-active center</keyword>
<keyword evidence="4" id="KW-1015">Disulfide bond</keyword>
<dbReference type="InterPro" id="IPR012336">
    <property type="entry name" value="Thioredoxin-like_fold"/>
</dbReference>
<dbReference type="OrthoDB" id="9784686at2"/>
<dbReference type="eggNOG" id="COG1651">
    <property type="taxonomic scope" value="Bacteria"/>
</dbReference>
<dbReference type="EMBL" id="CP002271">
    <property type="protein sequence ID" value="ADO73496.1"/>
    <property type="molecule type" value="Genomic_DNA"/>
</dbReference>
<dbReference type="PANTHER" id="PTHR13887:SF14">
    <property type="entry name" value="DISULFIDE BOND FORMATION PROTEIN D"/>
    <property type="match status" value="1"/>
</dbReference>
<evidence type="ECO:0000256" key="1">
    <source>
        <dbReference type="ARBA" id="ARBA00005791"/>
    </source>
</evidence>
<keyword evidence="2 6" id="KW-0732">Signal</keyword>
<comment type="similarity">
    <text evidence="1">Belongs to the thioredoxin family. DsbA subfamily.</text>
</comment>
<reference evidence="8 9" key="1">
    <citation type="journal article" date="2011" name="Mol. Biol. Evol.">
        <title>Comparative genomic analysis of fruiting body formation in Myxococcales.</title>
        <authorList>
            <person name="Huntley S."/>
            <person name="Hamann N."/>
            <person name="Wegener-Feldbrugge S."/>
            <person name="Treuner-Lange A."/>
            <person name="Kube M."/>
            <person name="Reinhardt R."/>
            <person name="Klages S."/>
            <person name="Muller R."/>
            <person name="Ronning C.M."/>
            <person name="Nierman W.C."/>
            <person name="Sogaard-Andersen L."/>
        </authorList>
    </citation>
    <scope>NUCLEOTIDE SEQUENCE [LARGE SCALE GENOMIC DNA]</scope>
    <source>
        <strain evidence="8 9">DW4/3-1</strain>
    </source>
</reference>
<evidence type="ECO:0000256" key="5">
    <source>
        <dbReference type="ARBA" id="ARBA00023284"/>
    </source>
</evidence>
<feature type="chain" id="PRO_5003170007" evidence="6">
    <location>
        <begin position="21"/>
        <end position="361"/>
    </location>
</feature>
<evidence type="ECO:0000256" key="2">
    <source>
        <dbReference type="ARBA" id="ARBA00022729"/>
    </source>
</evidence>
<dbReference type="InterPro" id="IPR027304">
    <property type="entry name" value="Trigger_fact/SurA_dom_sf"/>
</dbReference>
<evidence type="ECO:0000256" key="4">
    <source>
        <dbReference type="ARBA" id="ARBA00023157"/>
    </source>
</evidence>
<evidence type="ECO:0000259" key="7">
    <source>
        <dbReference type="PROSITE" id="PS51352"/>
    </source>
</evidence>
<dbReference type="PROSITE" id="PS51257">
    <property type="entry name" value="PROKAR_LIPOPROTEIN"/>
    <property type="match status" value="1"/>
</dbReference>
<dbReference type="SUPFAM" id="SSF109998">
    <property type="entry name" value="Triger factor/SurA peptide-binding domain-like"/>
    <property type="match status" value="1"/>
</dbReference>
<dbReference type="GO" id="GO:0016491">
    <property type="term" value="F:oxidoreductase activity"/>
    <property type="evidence" value="ECO:0007669"/>
    <property type="project" value="UniProtKB-KW"/>
</dbReference>
<feature type="domain" description="Thioredoxin" evidence="7">
    <location>
        <begin position="138"/>
        <end position="358"/>
    </location>
</feature>
<dbReference type="Proteomes" id="UP000001351">
    <property type="component" value="Chromosome"/>
</dbReference>
<evidence type="ECO:0000256" key="3">
    <source>
        <dbReference type="ARBA" id="ARBA00023002"/>
    </source>
</evidence>
<dbReference type="Gene3D" id="3.40.30.10">
    <property type="entry name" value="Glutaredoxin"/>
    <property type="match status" value="1"/>
</dbReference>
<dbReference type="PROSITE" id="PS51352">
    <property type="entry name" value="THIOREDOXIN_2"/>
    <property type="match status" value="1"/>
</dbReference>
<dbReference type="HOGENOM" id="CLU_069079_0_0_7"/>
<evidence type="ECO:0000256" key="6">
    <source>
        <dbReference type="SAM" id="SignalP"/>
    </source>
</evidence>
<gene>
    <name evidence="8" type="ordered locus">STAUR_5734</name>
</gene>
<name>E3FVV6_STIAD</name>
<dbReference type="Gene3D" id="1.10.4030.10">
    <property type="entry name" value="Porin chaperone SurA, peptide-binding domain"/>
    <property type="match status" value="1"/>
</dbReference>
<dbReference type="InterPro" id="IPR036249">
    <property type="entry name" value="Thioredoxin-like_sf"/>
</dbReference>
<organism evidence="8 9">
    <name type="scientific">Stigmatella aurantiaca (strain DW4/3-1)</name>
    <dbReference type="NCBI Taxonomy" id="378806"/>
    <lineage>
        <taxon>Bacteria</taxon>
        <taxon>Pseudomonadati</taxon>
        <taxon>Myxococcota</taxon>
        <taxon>Myxococcia</taxon>
        <taxon>Myxococcales</taxon>
        <taxon>Cystobacterineae</taxon>
        <taxon>Archangiaceae</taxon>
        <taxon>Stigmatella</taxon>
    </lineage>
</organism>
<sequence length="361" mass="39350">MSLRPFRFVLSALVAASVLSGCNKQTSPATSATPSAAAGQCEPASDTVVATYKLDGAEQKVTYGELTSRIGPPMADLEKRKQDLIKRGLDGYIIEKLVQSEAKKRGLENEDALIKAEVESKVATPSDAEIQKIYDQAKAGNQLPPDVTLEQVKPEIVKMLSEQAKREHAQTLFTQLKEKADVQINLPEKRAEVAAIGPSKGPADAPITIVEFSDFQCPFCSKAIQNVDEVMKTYEGKVKLVFRHFPLSFHGDAPKAAEAAACAQDQNKFWEFHDKLFASQQNLKVDDLKKYATELGLDSARFNECLDSNKKAELVKKDMADGEKVGVTGTPAFFINGVALSGAVPASEFKTIIDAELKKKK</sequence>
<dbReference type="STRING" id="378806.STAUR_5734"/>
<protein>
    <submittedName>
        <fullName evidence="8">DSBA oxidoreductase family protein</fullName>
    </submittedName>
</protein>
<dbReference type="Pfam" id="PF13462">
    <property type="entry name" value="Thioredoxin_4"/>
    <property type="match status" value="1"/>
</dbReference>
<dbReference type="SUPFAM" id="SSF52833">
    <property type="entry name" value="Thioredoxin-like"/>
    <property type="match status" value="1"/>
</dbReference>
<dbReference type="PANTHER" id="PTHR13887">
    <property type="entry name" value="GLUTATHIONE S-TRANSFERASE KAPPA"/>
    <property type="match status" value="1"/>
</dbReference>
<evidence type="ECO:0000313" key="8">
    <source>
        <dbReference type="EMBL" id="ADO73496.1"/>
    </source>
</evidence>
<dbReference type="RefSeq" id="WP_013376944.1">
    <property type="nucleotide sequence ID" value="NC_014623.1"/>
</dbReference>
<accession>E3FVV6</accession>
<feature type="signal peptide" evidence="6">
    <location>
        <begin position="1"/>
        <end position="20"/>
    </location>
</feature>